<dbReference type="Pfam" id="PF07669">
    <property type="entry name" value="Eco57I"/>
    <property type="match status" value="1"/>
</dbReference>
<evidence type="ECO:0000256" key="1">
    <source>
        <dbReference type="ARBA" id="ARBA00006594"/>
    </source>
</evidence>
<proteinExistence type="inferred from homology"/>
<evidence type="ECO:0000256" key="5">
    <source>
        <dbReference type="ARBA" id="ARBA00022691"/>
    </source>
</evidence>
<dbReference type="SUPFAM" id="SSF53335">
    <property type="entry name" value="S-adenosyl-L-methionine-dependent methyltransferases"/>
    <property type="match status" value="1"/>
</dbReference>
<evidence type="ECO:0000259" key="7">
    <source>
        <dbReference type="Pfam" id="PF07669"/>
    </source>
</evidence>
<comment type="catalytic activity">
    <reaction evidence="6">
        <text>a 2'-deoxyadenosine in DNA + S-adenosyl-L-methionine = an N(6)-methyl-2'-deoxyadenosine in DNA + S-adenosyl-L-homocysteine + H(+)</text>
        <dbReference type="Rhea" id="RHEA:15197"/>
        <dbReference type="Rhea" id="RHEA-COMP:12418"/>
        <dbReference type="Rhea" id="RHEA-COMP:12419"/>
        <dbReference type="ChEBI" id="CHEBI:15378"/>
        <dbReference type="ChEBI" id="CHEBI:57856"/>
        <dbReference type="ChEBI" id="CHEBI:59789"/>
        <dbReference type="ChEBI" id="CHEBI:90615"/>
        <dbReference type="ChEBI" id="CHEBI:90616"/>
        <dbReference type="EC" id="2.1.1.72"/>
    </reaction>
</comment>
<name>A0ABT5HWR4_9CAUL</name>
<dbReference type="GO" id="GO:0032259">
    <property type="term" value="P:methylation"/>
    <property type="evidence" value="ECO:0007669"/>
    <property type="project" value="UniProtKB-KW"/>
</dbReference>
<evidence type="ECO:0000313" key="8">
    <source>
        <dbReference type="EMBL" id="MDC7684520.1"/>
    </source>
</evidence>
<dbReference type="InterPro" id="IPR011639">
    <property type="entry name" value="MethylTrfase_TaqI-like_dom"/>
</dbReference>
<evidence type="ECO:0000256" key="3">
    <source>
        <dbReference type="ARBA" id="ARBA00022603"/>
    </source>
</evidence>
<accession>A0ABT5HWR4</accession>
<gene>
    <name evidence="8" type="ORF">PQU92_14645</name>
</gene>
<organism evidence="8 9">
    <name type="scientific">Asticcacaulis aquaticus</name>
    <dbReference type="NCBI Taxonomy" id="2984212"/>
    <lineage>
        <taxon>Bacteria</taxon>
        <taxon>Pseudomonadati</taxon>
        <taxon>Pseudomonadota</taxon>
        <taxon>Alphaproteobacteria</taxon>
        <taxon>Caulobacterales</taxon>
        <taxon>Caulobacteraceae</taxon>
        <taxon>Asticcacaulis</taxon>
    </lineage>
</organism>
<dbReference type="EC" id="2.1.1.72" evidence="2"/>
<dbReference type="InterPro" id="IPR050953">
    <property type="entry name" value="N4_N6_ade-DNA_methylase"/>
</dbReference>
<dbReference type="Proteomes" id="UP001214854">
    <property type="component" value="Unassembled WGS sequence"/>
</dbReference>
<evidence type="ECO:0000256" key="4">
    <source>
        <dbReference type="ARBA" id="ARBA00022679"/>
    </source>
</evidence>
<keyword evidence="4" id="KW-0808">Transferase</keyword>
<dbReference type="InterPro" id="IPR029063">
    <property type="entry name" value="SAM-dependent_MTases_sf"/>
</dbReference>
<evidence type="ECO:0000313" key="9">
    <source>
        <dbReference type="Proteomes" id="UP001214854"/>
    </source>
</evidence>
<dbReference type="Gene3D" id="3.40.50.150">
    <property type="entry name" value="Vaccinia Virus protein VP39"/>
    <property type="match status" value="1"/>
</dbReference>
<comment type="similarity">
    <text evidence="1">Belongs to the N(4)/N(6)-methyltransferase family.</text>
</comment>
<dbReference type="PROSITE" id="PS00092">
    <property type="entry name" value="N6_MTASE"/>
    <property type="match status" value="1"/>
</dbReference>
<keyword evidence="3 8" id="KW-0489">Methyltransferase</keyword>
<keyword evidence="9" id="KW-1185">Reference proteome</keyword>
<dbReference type="PANTHER" id="PTHR33841:SF5">
    <property type="entry name" value="DNA METHYLASE (MODIFICATION METHYLASE) (METHYLTRANSFERASE)-RELATED"/>
    <property type="match status" value="1"/>
</dbReference>
<dbReference type="RefSeq" id="WP_272748988.1">
    <property type="nucleotide sequence ID" value="NZ_JAQQKX010000012.1"/>
</dbReference>
<dbReference type="GO" id="GO:0008168">
    <property type="term" value="F:methyltransferase activity"/>
    <property type="evidence" value="ECO:0007669"/>
    <property type="project" value="UniProtKB-KW"/>
</dbReference>
<sequence>MKSELVHEIQRFRNDVSRANNESAKISLLTSLLTRLFDGDDAGEIIRQFSLGTEKAILNVHRAGKLSQRGRADTQYQRIIIEFEKDLKLTERHAKDQLADYLSGIWNSGEVYNYTLISSDCSTWIVYSPDLSTAEKLKSEGVIFASDIILEEKERFELNVSNSEEFYYFLDAYLFKSEKQKASLENIRRDFGQTSDTFIEAYGAMYAYFQTVKDTGEVQVAFEQWQRFLSIAYGSFDASEQIFIIHSYLSIFAKILAYEIITQDDHIDDAELKGIIRGSIFTTKNVVNFTDNDFFHWIGSDAAFVPLKRAYRALVAKIDGYDFKDVDEDILKGVYQELIDRDTRHHLGEYYTPDWLCERVVENLDLKKSSKIMDPSCGSGSFLRATIGRLKREYPDISADQLADQVCGIDIHPLSVLVAKTTVLLALGDKIQAATRPIVLNVFLADTLLTPTGSVNLDLFGDEFKLWIDRSQYSINTSVFNNPGAFDAAVNIAEGLADFTKNSPSLDQKAFASALGKKVPNIPSHLINSFYNIYIGLKTAKEENRDSIWKFIIQNLYKPCFYYRQFDFIVGNPPWFTYSSIGNSQYQNRLRELAADHNLTSKVANLPHLEIAAIFLAHCTNYFLLDGGKLAFVLPRSFFSADHHDNIRSGKALNMKIIDLWDLDGVSPLFNVPSCVLFTERPRPNSDRNLPKSGRKGKEFKGRLKAHNLNWEQTKDKISFTPRTYHYSKLGQVSAFTEFKLKPDAKQNHYKKQFKQGATVVPRNFYFVDVTQDFSGPIGNRILTVKSSKSMEKDAKAPWKNLPPFEGRIDTNFLFRTAISRNVLPYYLHNPELVLLPARIGEGRKLEMLSSDDIFSSGEIDTAKWFRSTEDAWNKLKTEKNKSITASEWVDYHGKLTQQDMSCKYVVLYTSSAKDANACVVSRDDFDLEFIVEHKTYGYGTNDEDEANYICSFLNATEPNRLIKAFQTRGLFGARDVHKKILEVPFPAFKRSDPDHMSLALQGKAVAKKASLFFTENQLPTHLGTRDLGQARVKVRKFLKSELETIDKLIKRIVED</sequence>
<dbReference type="InterPro" id="IPR002052">
    <property type="entry name" value="DNA_methylase_N6_adenine_CS"/>
</dbReference>
<keyword evidence="5" id="KW-0949">S-adenosyl-L-methionine</keyword>
<protein>
    <recommendedName>
        <fullName evidence="2">site-specific DNA-methyltransferase (adenine-specific)</fullName>
        <ecNumber evidence="2">2.1.1.72</ecNumber>
    </recommendedName>
</protein>
<dbReference type="PRINTS" id="PR00507">
    <property type="entry name" value="N12N6MTFRASE"/>
</dbReference>
<feature type="domain" description="Type II methyltransferase M.TaqI-like" evidence="7">
    <location>
        <begin position="405"/>
        <end position="665"/>
    </location>
</feature>
<dbReference type="EMBL" id="JAQQKX010000012">
    <property type="protein sequence ID" value="MDC7684520.1"/>
    <property type="molecule type" value="Genomic_DNA"/>
</dbReference>
<evidence type="ECO:0000256" key="6">
    <source>
        <dbReference type="ARBA" id="ARBA00047942"/>
    </source>
</evidence>
<dbReference type="PANTHER" id="PTHR33841">
    <property type="entry name" value="DNA METHYLTRANSFERASE YEEA-RELATED"/>
    <property type="match status" value="1"/>
</dbReference>
<evidence type="ECO:0000256" key="2">
    <source>
        <dbReference type="ARBA" id="ARBA00011900"/>
    </source>
</evidence>
<reference evidence="8 9" key="1">
    <citation type="submission" date="2023-01" db="EMBL/GenBank/DDBJ databases">
        <title>Novel species of the genus Asticcacaulis isolated from rivers.</title>
        <authorList>
            <person name="Lu H."/>
        </authorList>
    </citation>
    <scope>NUCLEOTIDE SEQUENCE [LARGE SCALE GENOMIC DNA]</scope>
    <source>
        <strain evidence="8 9">BYS171W</strain>
    </source>
</reference>
<comment type="caution">
    <text evidence="8">The sequence shown here is derived from an EMBL/GenBank/DDBJ whole genome shotgun (WGS) entry which is preliminary data.</text>
</comment>